<comment type="subcellular location">
    <subcellularLocation>
        <location evidence="2">Cell membrane</location>
        <topology evidence="2">Multi-pass membrane protein</topology>
    </subcellularLocation>
</comment>
<accession>A0AAJ1F0A9</accession>
<dbReference type="SMART" id="SM00304">
    <property type="entry name" value="HAMP"/>
    <property type="match status" value="1"/>
</dbReference>
<evidence type="ECO:0000259" key="12">
    <source>
        <dbReference type="PROSITE" id="PS50885"/>
    </source>
</evidence>
<dbReference type="PROSITE" id="PS50885">
    <property type="entry name" value="HAMP"/>
    <property type="match status" value="1"/>
</dbReference>
<keyword evidence="10" id="KW-1133">Transmembrane helix</keyword>
<evidence type="ECO:0000256" key="2">
    <source>
        <dbReference type="ARBA" id="ARBA00004651"/>
    </source>
</evidence>
<comment type="catalytic activity">
    <reaction evidence="1">
        <text>ATP + protein L-histidine = ADP + protein N-phospho-L-histidine.</text>
        <dbReference type="EC" id="2.7.13.3"/>
    </reaction>
</comment>
<dbReference type="SUPFAM" id="SSF47384">
    <property type="entry name" value="Homodimeric domain of signal transducing histidine kinase"/>
    <property type="match status" value="1"/>
</dbReference>
<keyword evidence="14" id="KW-1185">Reference proteome</keyword>
<dbReference type="InterPro" id="IPR050980">
    <property type="entry name" value="2C_sensor_his_kinase"/>
</dbReference>
<dbReference type="InterPro" id="IPR003661">
    <property type="entry name" value="HisK_dim/P_dom"/>
</dbReference>
<evidence type="ECO:0000313" key="13">
    <source>
        <dbReference type="EMBL" id="MCH4294337.1"/>
    </source>
</evidence>
<keyword evidence="10" id="KW-0472">Membrane</keyword>
<comment type="caution">
    <text evidence="13">The sequence shown here is derived from an EMBL/GenBank/DDBJ whole genome shotgun (WGS) entry which is preliminary data.</text>
</comment>
<gene>
    <name evidence="13" type="ORF">MJ923_08455</name>
</gene>
<dbReference type="Pfam" id="PF02518">
    <property type="entry name" value="HATPase_c"/>
    <property type="match status" value="1"/>
</dbReference>
<dbReference type="CDD" id="cd06225">
    <property type="entry name" value="HAMP"/>
    <property type="match status" value="1"/>
</dbReference>
<dbReference type="InterPro" id="IPR003594">
    <property type="entry name" value="HATPase_dom"/>
</dbReference>
<sequence length="468" mass="52068">MKLSRHHPFARLQWRLFGYFGSSLLVILLLASLIEAMVLHQLLVLPKETKAQLSVLAREAEAMVKRGSPQALAEWEAAQSFSLHVINSRLEGVSGRPVHPHFEFKLGFMLGPDQALGDRVQKPIIGLPIYATFDDSGPLLLAVQLNANLHPAKDLSYSLWAIRLTVGLFVLWLFSRLLGHYLIKPLATLQQGTRALASGKLSTRIGEHFSAAEPEFYQLGHDFDEMADVIERTLTTQERLIRDVSHELRTPLARQKLAADLLESDLAESSPYLKRIHAENSELSRLIDTLLGYSRLASGYQTARCAPFNLHELAHSLLGDCRFEAAPRQHIEWQDLAACKHIELETDQSLLQRALENLVRNSLKYAGPECHIQITSHCDDSWLTITVADDGPGIDDTKLETLFHPFTRFDEARHASQGGFGLGLAIVRECVRLLGGDVSAGRSEAGGLEVKLLLPMRLKRLAAADKAI</sequence>
<dbReference type="Gene3D" id="6.10.340.10">
    <property type="match status" value="1"/>
</dbReference>
<keyword evidence="9" id="KW-0067">ATP-binding</keyword>
<dbReference type="InterPro" id="IPR031930">
    <property type="entry name" value="HK_sensor"/>
</dbReference>
<dbReference type="Gene3D" id="1.10.287.130">
    <property type="match status" value="1"/>
</dbReference>
<dbReference type="Gene3D" id="3.30.565.10">
    <property type="entry name" value="Histidine kinase-like ATPase, C-terminal domain"/>
    <property type="match status" value="1"/>
</dbReference>
<dbReference type="Pfam" id="PF00672">
    <property type="entry name" value="HAMP"/>
    <property type="match status" value="1"/>
</dbReference>
<dbReference type="PROSITE" id="PS50109">
    <property type="entry name" value="HIS_KIN"/>
    <property type="match status" value="1"/>
</dbReference>
<dbReference type="GO" id="GO:0000155">
    <property type="term" value="F:phosphorelay sensor kinase activity"/>
    <property type="evidence" value="ECO:0007669"/>
    <property type="project" value="InterPro"/>
</dbReference>
<name>A0AAJ1F0A9_9GAMM</name>
<evidence type="ECO:0000313" key="14">
    <source>
        <dbReference type="Proteomes" id="UP001297581"/>
    </source>
</evidence>
<dbReference type="PANTHER" id="PTHR44936">
    <property type="entry name" value="SENSOR PROTEIN CREC"/>
    <property type="match status" value="1"/>
</dbReference>
<evidence type="ECO:0000256" key="8">
    <source>
        <dbReference type="ARBA" id="ARBA00022777"/>
    </source>
</evidence>
<organism evidence="13 14">
    <name type="scientific">Shewanella zhuhaiensis</name>
    <dbReference type="NCBI Taxonomy" id="2919576"/>
    <lineage>
        <taxon>Bacteria</taxon>
        <taxon>Pseudomonadati</taxon>
        <taxon>Pseudomonadota</taxon>
        <taxon>Gammaproteobacteria</taxon>
        <taxon>Alteromonadales</taxon>
        <taxon>Shewanellaceae</taxon>
        <taxon>Shewanella</taxon>
    </lineage>
</organism>
<proteinExistence type="predicted"/>
<evidence type="ECO:0000256" key="7">
    <source>
        <dbReference type="ARBA" id="ARBA00022741"/>
    </source>
</evidence>
<dbReference type="Pfam" id="PF00512">
    <property type="entry name" value="HisKA"/>
    <property type="match status" value="1"/>
</dbReference>
<keyword evidence="6" id="KW-0808">Transferase</keyword>
<dbReference type="AlphaFoldDB" id="A0AAJ1F0A9"/>
<dbReference type="EMBL" id="JAKUDL010000002">
    <property type="protein sequence ID" value="MCH4294337.1"/>
    <property type="molecule type" value="Genomic_DNA"/>
</dbReference>
<dbReference type="InterPro" id="IPR004358">
    <property type="entry name" value="Sig_transdc_His_kin-like_C"/>
</dbReference>
<evidence type="ECO:0000256" key="5">
    <source>
        <dbReference type="ARBA" id="ARBA00022553"/>
    </source>
</evidence>
<dbReference type="InterPro" id="IPR038428">
    <property type="entry name" value="HK_sensor_dom_sf"/>
</dbReference>
<dbReference type="InterPro" id="IPR036890">
    <property type="entry name" value="HATPase_C_sf"/>
</dbReference>
<evidence type="ECO:0000256" key="1">
    <source>
        <dbReference type="ARBA" id="ARBA00000085"/>
    </source>
</evidence>
<dbReference type="PANTHER" id="PTHR44936:SF10">
    <property type="entry name" value="SENSOR PROTEIN RSTB"/>
    <property type="match status" value="1"/>
</dbReference>
<dbReference type="Pfam" id="PF16750">
    <property type="entry name" value="HK_sensor"/>
    <property type="match status" value="1"/>
</dbReference>
<keyword evidence="4" id="KW-1003">Cell membrane</keyword>
<dbReference type="EC" id="2.7.13.3" evidence="3"/>
<dbReference type="Gene3D" id="3.30.450.170">
    <property type="entry name" value="Two-component histidine kinase, sensor domain"/>
    <property type="match status" value="1"/>
</dbReference>
<dbReference type="SMART" id="SM00388">
    <property type="entry name" value="HisKA"/>
    <property type="match status" value="1"/>
</dbReference>
<dbReference type="GO" id="GO:0005886">
    <property type="term" value="C:plasma membrane"/>
    <property type="evidence" value="ECO:0007669"/>
    <property type="project" value="UniProtKB-SubCell"/>
</dbReference>
<evidence type="ECO:0000256" key="10">
    <source>
        <dbReference type="SAM" id="Phobius"/>
    </source>
</evidence>
<dbReference type="SUPFAM" id="SSF55874">
    <property type="entry name" value="ATPase domain of HSP90 chaperone/DNA topoisomerase II/histidine kinase"/>
    <property type="match status" value="1"/>
</dbReference>
<dbReference type="Proteomes" id="UP001297581">
    <property type="component" value="Unassembled WGS sequence"/>
</dbReference>
<dbReference type="InterPro" id="IPR003660">
    <property type="entry name" value="HAMP_dom"/>
</dbReference>
<keyword evidence="5" id="KW-0597">Phosphoprotein</keyword>
<reference evidence="13 14" key="1">
    <citation type="submission" date="2022-02" db="EMBL/GenBank/DDBJ databases">
        <title>The genome sequence of Shewanella sp. 3B26.</title>
        <authorList>
            <person name="Du J."/>
        </authorList>
    </citation>
    <scope>NUCLEOTIDE SEQUENCE [LARGE SCALE GENOMIC DNA]</scope>
    <source>
        <strain evidence="13 14">3B26</strain>
    </source>
</reference>
<keyword evidence="8 13" id="KW-0418">Kinase</keyword>
<keyword evidence="7" id="KW-0547">Nucleotide-binding</keyword>
<evidence type="ECO:0000256" key="9">
    <source>
        <dbReference type="ARBA" id="ARBA00022840"/>
    </source>
</evidence>
<dbReference type="PRINTS" id="PR00344">
    <property type="entry name" value="BCTRLSENSOR"/>
</dbReference>
<feature type="domain" description="Histidine kinase" evidence="11">
    <location>
        <begin position="243"/>
        <end position="458"/>
    </location>
</feature>
<evidence type="ECO:0000256" key="6">
    <source>
        <dbReference type="ARBA" id="ARBA00022679"/>
    </source>
</evidence>
<feature type="transmembrane region" description="Helical" evidence="10">
    <location>
        <begin position="12"/>
        <end position="34"/>
    </location>
</feature>
<dbReference type="InterPro" id="IPR005467">
    <property type="entry name" value="His_kinase_dom"/>
</dbReference>
<keyword evidence="10" id="KW-0812">Transmembrane</keyword>
<feature type="domain" description="HAMP" evidence="12">
    <location>
        <begin position="180"/>
        <end position="235"/>
    </location>
</feature>
<dbReference type="InterPro" id="IPR036097">
    <property type="entry name" value="HisK_dim/P_sf"/>
</dbReference>
<protein>
    <recommendedName>
        <fullName evidence="3">histidine kinase</fullName>
        <ecNumber evidence="3">2.7.13.3</ecNumber>
    </recommendedName>
</protein>
<evidence type="ECO:0000259" key="11">
    <source>
        <dbReference type="PROSITE" id="PS50109"/>
    </source>
</evidence>
<evidence type="ECO:0000256" key="4">
    <source>
        <dbReference type="ARBA" id="ARBA00022475"/>
    </source>
</evidence>
<evidence type="ECO:0000256" key="3">
    <source>
        <dbReference type="ARBA" id="ARBA00012438"/>
    </source>
</evidence>
<dbReference type="RefSeq" id="WP_240590707.1">
    <property type="nucleotide sequence ID" value="NZ_JAKUDL010000002.1"/>
</dbReference>
<dbReference type="GO" id="GO:0005524">
    <property type="term" value="F:ATP binding"/>
    <property type="evidence" value="ECO:0007669"/>
    <property type="project" value="UniProtKB-KW"/>
</dbReference>
<dbReference type="SMART" id="SM00387">
    <property type="entry name" value="HATPase_c"/>
    <property type="match status" value="1"/>
</dbReference>
<dbReference type="CDD" id="cd00082">
    <property type="entry name" value="HisKA"/>
    <property type="match status" value="1"/>
</dbReference>